<dbReference type="AlphaFoldDB" id="A0AAD6VYB8"/>
<evidence type="ECO:0000313" key="1">
    <source>
        <dbReference type="EMBL" id="KAJ6992207.1"/>
    </source>
</evidence>
<organism evidence="1 2">
    <name type="scientific">Populus alba x Populus x berolinensis</name>
    <dbReference type="NCBI Taxonomy" id="444605"/>
    <lineage>
        <taxon>Eukaryota</taxon>
        <taxon>Viridiplantae</taxon>
        <taxon>Streptophyta</taxon>
        <taxon>Embryophyta</taxon>
        <taxon>Tracheophyta</taxon>
        <taxon>Spermatophyta</taxon>
        <taxon>Magnoliopsida</taxon>
        <taxon>eudicotyledons</taxon>
        <taxon>Gunneridae</taxon>
        <taxon>Pentapetalae</taxon>
        <taxon>rosids</taxon>
        <taxon>fabids</taxon>
        <taxon>Malpighiales</taxon>
        <taxon>Salicaceae</taxon>
        <taxon>Saliceae</taxon>
        <taxon>Populus</taxon>
    </lineage>
</organism>
<gene>
    <name evidence="1" type="ORF">NC653_015540</name>
</gene>
<dbReference type="Proteomes" id="UP001164929">
    <property type="component" value="Chromosome 6"/>
</dbReference>
<name>A0AAD6VYB8_9ROSI</name>
<reference evidence="1" key="1">
    <citation type="journal article" date="2023" name="Mol. Ecol. Resour.">
        <title>Chromosome-level genome assembly of a triploid poplar Populus alba 'Berolinensis'.</title>
        <authorList>
            <person name="Chen S."/>
            <person name="Yu Y."/>
            <person name="Wang X."/>
            <person name="Wang S."/>
            <person name="Zhang T."/>
            <person name="Zhou Y."/>
            <person name="He R."/>
            <person name="Meng N."/>
            <person name="Wang Y."/>
            <person name="Liu W."/>
            <person name="Liu Z."/>
            <person name="Liu J."/>
            <person name="Guo Q."/>
            <person name="Huang H."/>
            <person name="Sederoff R.R."/>
            <person name="Wang G."/>
            <person name="Qu G."/>
            <person name="Chen S."/>
        </authorList>
    </citation>
    <scope>NUCLEOTIDE SEQUENCE</scope>
    <source>
        <strain evidence="1">SC-2020</strain>
    </source>
</reference>
<dbReference type="EMBL" id="JAQIZT010000006">
    <property type="protein sequence ID" value="KAJ6992207.1"/>
    <property type="molecule type" value="Genomic_DNA"/>
</dbReference>
<comment type="caution">
    <text evidence="1">The sequence shown here is derived from an EMBL/GenBank/DDBJ whole genome shotgun (WGS) entry which is preliminary data.</text>
</comment>
<evidence type="ECO:0000313" key="2">
    <source>
        <dbReference type="Proteomes" id="UP001164929"/>
    </source>
</evidence>
<accession>A0AAD6VYB8</accession>
<proteinExistence type="predicted"/>
<sequence length="82" mass="9238">MLKRMPGQQEETSSKQAEREILEVAVEIAARTAAQLLRLKSQQPSATPSKFSNQINLSCSTRPFYQSWEPLVHGGDLTEDFM</sequence>
<protein>
    <submittedName>
        <fullName evidence="1">Uncharacterized protein</fullName>
    </submittedName>
</protein>
<keyword evidence="2" id="KW-1185">Reference proteome</keyword>